<dbReference type="EMBL" id="PPEK01000001">
    <property type="protein sequence ID" value="PNV68458.1"/>
    <property type="molecule type" value="Genomic_DNA"/>
</dbReference>
<dbReference type="Gene3D" id="2.40.50.1020">
    <property type="entry name" value="LytTr DNA-binding domain"/>
    <property type="match status" value="1"/>
</dbReference>
<dbReference type="InterPro" id="IPR001789">
    <property type="entry name" value="Sig_transdc_resp-reg_receiver"/>
</dbReference>
<dbReference type="InterPro" id="IPR011006">
    <property type="entry name" value="CheY-like_superfamily"/>
</dbReference>
<dbReference type="Pfam" id="PF00072">
    <property type="entry name" value="Response_reg"/>
    <property type="match status" value="1"/>
</dbReference>
<evidence type="ECO:0000256" key="1">
    <source>
        <dbReference type="PROSITE-ProRule" id="PRU00169"/>
    </source>
</evidence>
<dbReference type="PANTHER" id="PTHR37299:SF1">
    <property type="entry name" value="STAGE 0 SPORULATION PROTEIN A HOMOLOG"/>
    <property type="match status" value="1"/>
</dbReference>
<dbReference type="SUPFAM" id="SSF52172">
    <property type="entry name" value="CheY-like"/>
    <property type="match status" value="1"/>
</dbReference>
<dbReference type="SMART" id="SM00850">
    <property type="entry name" value="LytTR"/>
    <property type="match status" value="1"/>
</dbReference>
<proteinExistence type="predicted"/>
<accession>A0A2K2UE11</accession>
<dbReference type="Pfam" id="PF04397">
    <property type="entry name" value="LytTR"/>
    <property type="match status" value="1"/>
</dbReference>
<dbReference type="PROSITE" id="PS50110">
    <property type="entry name" value="RESPONSE_REGULATORY"/>
    <property type="match status" value="1"/>
</dbReference>
<keyword evidence="5" id="KW-1185">Reference proteome</keyword>
<dbReference type="InterPro" id="IPR046947">
    <property type="entry name" value="LytR-like"/>
</dbReference>
<name>A0A2K2UE11_9ACTN</name>
<dbReference type="AlphaFoldDB" id="A0A2K2UE11"/>
<feature type="domain" description="Response regulatory" evidence="2">
    <location>
        <begin position="3"/>
        <end position="122"/>
    </location>
</feature>
<keyword evidence="1" id="KW-0597">Phosphoprotein</keyword>
<dbReference type="Gene3D" id="3.40.50.2300">
    <property type="match status" value="1"/>
</dbReference>
<keyword evidence="4" id="KW-0238">DNA-binding</keyword>
<evidence type="ECO:0000259" key="3">
    <source>
        <dbReference type="PROSITE" id="PS50930"/>
    </source>
</evidence>
<dbReference type="InterPro" id="IPR007492">
    <property type="entry name" value="LytTR_DNA-bd_dom"/>
</dbReference>
<sequence>MYRALILDDEPAHAQRLARMIGSSRFGVRFELACAQDVSMLCADTVERPDALFADIRLDGASDVAGGIELVRSRFPRGCGTQVVYVTGYAEYCTPVYETEHVYFLTKPVRQAELDNALRAVLANLDERRTAATPVQTGGRLIGLVPGRVRYLESDRRKVLVHGEGPCIETYATLSGLKAQFPSSFIQCHKSFLVNMAAIEEIGARTVKLRTGESVPLSRHRRADVKEAYIAFLREQLA</sequence>
<evidence type="ECO:0000259" key="2">
    <source>
        <dbReference type="PROSITE" id="PS50110"/>
    </source>
</evidence>
<gene>
    <name evidence="4" type="ORF">C2L71_00230</name>
</gene>
<evidence type="ECO:0000313" key="4">
    <source>
        <dbReference type="EMBL" id="PNV68458.1"/>
    </source>
</evidence>
<evidence type="ECO:0000313" key="5">
    <source>
        <dbReference type="Proteomes" id="UP000236197"/>
    </source>
</evidence>
<comment type="caution">
    <text evidence="4">The sequence shown here is derived from an EMBL/GenBank/DDBJ whole genome shotgun (WGS) entry which is preliminary data.</text>
</comment>
<organism evidence="4 5">
    <name type="scientific">Enteroscipio rubneri</name>
    <dbReference type="NCBI Taxonomy" id="2070686"/>
    <lineage>
        <taxon>Bacteria</taxon>
        <taxon>Bacillati</taxon>
        <taxon>Actinomycetota</taxon>
        <taxon>Coriobacteriia</taxon>
        <taxon>Eggerthellales</taxon>
        <taxon>Eggerthellaceae</taxon>
        <taxon>Enteroscipio</taxon>
    </lineage>
</organism>
<dbReference type="SMART" id="SM00448">
    <property type="entry name" value="REC"/>
    <property type="match status" value="1"/>
</dbReference>
<dbReference type="GO" id="GO:0000156">
    <property type="term" value="F:phosphorelay response regulator activity"/>
    <property type="evidence" value="ECO:0007669"/>
    <property type="project" value="InterPro"/>
</dbReference>
<dbReference type="PROSITE" id="PS50930">
    <property type="entry name" value="HTH_LYTTR"/>
    <property type="match status" value="1"/>
</dbReference>
<dbReference type="OrthoDB" id="3236539at2"/>
<reference evidence="5" key="1">
    <citation type="submission" date="2018-01" db="EMBL/GenBank/DDBJ databases">
        <title>Rubneribacter badeniensis gen. nov., sp. nov., and Colonibacter rubneri, gen. nov., sp. nov., WGS of new members of the Eggerthellaceae.</title>
        <authorList>
            <person name="Danylec N."/>
            <person name="Stoll D.A."/>
            <person name="Doetsch A."/>
            <person name="Kulling S.E."/>
            <person name="Huch M."/>
        </authorList>
    </citation>
    <scope>NUCLEOTIDE SEQUENCE [LARGE SCALE GENOMIC DNA]</scope>
    <source>
        <strain evidence="5">ResAG-96</strain>
    </source>
</reference>
<dbReference type="Proteomes" id="UP000236197">
    <property type="component" value="Unassembled WGS sequence"/>
</dbReference>
<dbReference type="GO" id="GO:0003677">
    <property type="term" value="F:DNA binding"/>
    <property type="evidence" value="ECO:0007669"/>
    <property type="project" value="UniProtKB-KW"/>
</dbReference>
<protein>
    <submittedName>
        <fullName evidence="4">DNA-binding response regulator</fullName>
    </submittedName>
</protein>
<feature type="modified residue" description="4-aspartylphosphate" evidence="1">
    <location>
        <position position="55"/>
    </location>
</feature>
<feature type="domain" description="HTH LytTR-type" evidence="3">
    <location>
        <begin position="133"/>
        <end position="231"/>
    </location>
</feature>
<dbReference type="PANTHER" id="PTHR37299">
    <property type="entry name" value="TRANSCRIPTIONAL REGULATOR-RELATED"/>
    <property type="match status" value="1"/>
</dbReference>
<dbReference type="RefSeq" id="WP_103263787.1">
    <property type="nucleotide sequence ID" value="NZ_CABMLE010000001.1"/>
</dbReference>